<gene>
    <name evidence="1" type="ORF">ICHIAU1_08270</name>
</gene>
<dbReference type="RefSeq" id="WP_162050672.1">
    <property type="nucleotide sequence ID" value="NZ_AP022347.1"/>
</dbReference>
<keyword evidence="2" id="KW-1185">Reference proteome</keyword>
<organism evidence="1 2">
    <name type="scientific">Fluviibacter phosphoraccumulans</name>
    <dbReference type="NCBI Taxonomy" id="1751046"/>
    <lineage>
        <taxon>Bacteria</taxon>
        <taxon>Pseudomonadati</taxon>
        <taxon>Pseudomonadota</taxon>
        <taxon>Betaproteobacteria</taxon>
        <taxon>Rhodocyclales</taxon>
        <taxon>Fluviibacteraceae</taxon>
        <taxon>Fluviibacter</taxon>
    </lineage>
</organism>
<dbReference type="AlphaFoldDB" id="A0A679HU99"/>
<protein>
    <submittedName>
        <fullName evidence="1">Uncharacterized protein</fullName>
    </submittedName>
</protein>
<evidence type="ECO:0000313" key="1">
    <source>
        <dbReference type="EMBL" id="BBU68544.1"/>
    </source>
</evidence>
<name>A0A679HU99_9RHOO</name>
<dbReference type="EMBL" id="AP022345">
    <property type="protein sequence ID" value="BBU68544.1"/>
    <property type="molecule type" value="Genomic_DNA"/>
</dbReference>
<proteinExistence type="predicted"/>
<reference evidence="2" key="1">
    <citation type="submission" date="2020-01" db="EMBL/GenBank/DDBJ databases">
        <title>Phosphoaccumulans saitamaens gen. nov., sp. nov., a polyphosphate accumulating bacterium isolated from surface river water.</title>
        <authorList>
            <person name="Watanabe K."/>
            <person name="Suda W."/>
        </authorList>
    </citation>
    <scope>NUCLEOTIDE SEQUENCE [LARGE SCALE GENOMIC DNA]</scope>
    <source>
        <strain evidence="2">ICHIAU1</strain>
    </source>
</reference>
<evidence type="ECO:0000313" key="2">
    <source>
        <dbReference type="Proteomes" id="UP000463961"/>
    </source>
</evidence>
<sequence>MKKNALTHKQFAIQHQNKRDTGLTDWWLRNNGIKAQIISNTHSKLIQAQHEAHLLLSNHIDLLTRDQIKALKNFQRKMNTGHIRKKLKPEAAYQVLNISTKVVRLMHRQAKAK</sequence>
<dbReference type="Proteomes" id="UP000463961">
    <property type="component" value="Chromosome"/>
</dbReference>
<accession>A0A679HU99</accession>